<keyword evidence="2" id="KW-1185">Reference proteome</keyword>
<dbReference type="EMBL" id="BLXT01005252">
    <property type="protein sequence ID" value="GFO21331.1"/>
    <property type="molecule type" value="Genomic_DNA"/>
</dbReference>
<dbReference type="AlphaFoldDB" id="A0AAV4BQJ8"/>
<evidence type="ECO:0000313" key="1">
    <source>
        <dbReference type="EMBL" id="GFO21331.1"/>
    </source>
</evidence>
<reference evidence="1 2" key="1">
    <citation type="journal article" date="2021" name="Elife">
        <title>Chloroplast acquisition without the gene transfer in kleptoplastic sea slugs, Plakobranchus ocellatus.</title>
        <authorList>
            <person name="Maeda T."/>
            <person name="Takahashi S."/>
            <person name="Yoshida T."/>
            <person name="Shimamura S."/>
            <person name="Takaki Y."/>
            <person name="Nagai Y."/>
            <person name="Toyoda A."/>
            <person name="Suzuki Y."/>
            <person name="Arimoto A."/>
            <person name="Ishii H."/>
            <person name="Satoh N."/>
            <person name="Nishiyama T."/>
            <person name="Hasebe M."/>
            <person name="Maruyama T."/>
            <person name="Minagawa J."/>
            <person name="Obokata J."/>
            <person name="Shigenobu S."/>
        </authorList>
    </citation>
    <scope>NUCLEOTIDE SEQUENCE [LARGE SCALE GENOMIC DNA]</scope>
</reference>
<organism evidence="1 2">
    <name type="scientific">Plakobranchus ocellatus</name>
    <dbReference type="NCBI Taxonomy" id="259542"/>
    <lineage>
        <taxon>Eukaryota</taxon>
        <taxon>Metazoa</taxon>
        <taxon>Spiralia</taxon>
        <taxon>Lophotrochozoa</taxon>
        <taxon>Mollusca</taxon>
        <taxon>Gastropoda</taxon>
        <taxon>Heterobranchia</taxon>
        <taxon>Euthyneura</taxon>
        <taxon>Panpulmonata</taxon>
        <taxon>Sacoglossa</taxon>
        <taxon>Placobranchoidea</taxon>
        <taxon>Plakobranchidae</taxon>
        <taxon>Plakobranchus</taxon>
    </lineage>
</organism>
<name>A0AAV4BQJ8_9GAST</name>
<evidence type="ECO:0000313" key="2">
    <source>
        <dbReference type="Proteomes" id="UP000735302"/>
    </source>
</evidence>
<protein>
    <submittedName>
        <fullName evidence="1">Uncharacterized protein</fullName>
    </submittedName>
</protein>
<comment type="caution">
    <text evidence="1">The sequence shown here is derived from an EMBL/GenBank/DDBJ whole genome shotgun (WGS) entry which is preliminary data.</text>
</comment>
<proteinExistence type="predicted"/>
<sequence length="126" mass="13921">MDCRVKSRTKPCDNKLRVLTKTGQLVTELPGIRAGSASSTFRSLEKLARSSSTLTSHRSEDCTAWGLKRCISTPRRSSSTLASHRTGDCTAWGLKRCISTPRRSSSTLASHRTEDCTAWGLKRCIF</sequence>
<dbReference type="Proteomes" id="UP000735302">
    <property type="component" value="Unassembled WGS sequence"/>
</dbReference>
<gene>
    <name evidence="1" type="ORF">PoB_004783600</name>
</gene>
<accession>A0AAV4BQJ8</accession>